<keyword evidence="4 6" id="KW-1133">Transmembrane helix</keyword>
<keyword evidence="2" id="KW-1003">Cell membrane</keyword>
<feature type="transmembrane region" description="Helical" evidence="6">
    <location>
        <begin position="337"/>
        <end position="358"/>
    </location>
</feature>
<dbReference type="AlphaFoldDB" id="A0A138AXA9"/>
<evidence type="ECO:0000313" key="9">
    <source>
        <dbReference type="Proteomes" id="UP000070258"/>
    </source>
</evidence>
<evidence type="ECO:0000256" key="2">
    <source>
        <dbReference type="ARBA" id="ARBA00022475"/>
    </source>
</evidence>
<feature type="transmembrane region" description="Helical" evidence="6">
    <location>
        <begin position="38"/>
        <end position="56"/>
    </location>
</feature>
<feature type="transmembrane region" description="Helical" evidence="6">
    <location>
        <begin position="89"/>
        <end position="112"/>
    </location>
</feature>
<dbReference type="PIRSF" id="PIRSF006060">
    <property type="entry name" value="AA_transporter"/>
    <property type="match status" value="1"/>
</dbReference>
<gene>
    <name evidence="8" type="ORF">AXK60_04200</name>
    <name evidence="7" type="ORF">AXK61_00020</name>
</gene>
<dbReference type="EMBL" id="LSRF01000001">
    <property type="protein sequence ID" value="KXP15070.1"/>
    <property type="molecule type" value="Genomic_DNA"/>
</dbReference>
<evidence type="ECO:0000313" key="8">
    <source>
        <dbReference type="EMBL" id="KXP15070.1"/>
    </source>
</evidence>
<protein>
    <submittedName>
        <fullName evidence="8">Transporter</fullName>
    </submittedName>
</protein>
<dbReference type="STRING" id="239498.AXK60_04200"/>
<comment type="subcellular location">
    <subcellularLocation>
        <location evidence="1">Cell membrane</location>
        <topology evidence="1">Multi-pass membrane protein</topology>
    </subcellularLocation>
</comment>
<evidence type="ECO:0000256" key="6">
    <source>
        <dbReference type="SAM" id="Phobius"/>
    </source>
</evidence>
<keyword evidence="3 6" id="KW-0812">Transmembrane</keyword>
<proteinExistence type="predicted"/>
<dbReference type="GO" id="GO:0005886">
    <property type="term" value="C:plasma membrane"/>
    <property type="evidence" value="ECO:0007669"/>
    <property type="project" value="UniProtKB-SubCell"/>
</dbReference>
<dbReference type="Pfam" id="PF13520">
    <property type="entry name" value="AA_permease_2"/>
    <property type="match status" value="1"/>
</dbReference>
<dbReference type="EMBL" id="LSRE01000001">
    <property type="protein sequence ID" value="KXP01247.1"/>
    <property type="molecule type" value="Genomic_DNA"/>
</dbReference>
<reference evidence="9" key="1">
    <citation type="submission" date="2016-02" db="EMBL/GenBank/DDBJ databases">
        <authorList>
            <person name="Wen L."/>
            <person name="He K."/>
            <person name="Yang H."/>
        </authorList>
    </citation>
    <scope>NUCLEOTIDE SEQUENCE [LARGE SCALE GENOMIC DNA]</scope>
    <source>
        <strain evidence="9">JCM 15929</strain>
    </source>
</reference>
<evidence type="ECO:0000313" key="7">
    <source>
        <dbReference type="EMBL" id="KXP01247.1"/>
    </source>
</evidence>
<feature type="transmembrane region" description="Helical" evidence="6">
    <location>
        <begin position="182"/>
        <end position="199"/>
    </location>
</feature>
<evidence type="ECO:0000256" key="4">
    <source>
        <dbReference type="ARBA" id="ARBA00022989"/>
    </source>
</evidence>
<keyword evidence="5 6" id="KW-0472">Membrane</keyword>
<evidence type="ECO:0000313" key="10">
    <source>
        <dbReference type="Proteomes" id="UP000070409"/>
    </source>
</evidence>
<dbReference type="Gene3D" id="1.20.1740.10">
    <property type="entry name" value="Amino acid/polyamine transporter I"/>
    <property type="match status" value="1"/>
</dbReference>
<dbReference type="InterPro" id="IPR002293">
    <property type="entry name" value="AA/rel_permease1"/>
</dbReference>
<feature type="transmembrane region" description="Helical" evidence="6">
    <location>
        <begin position="262"/>
        <end position="291"/>
    </location>
</feature>
<sequence length="414" mass="40994">MTDPVLRRTLGIGDAVVVGLSAMVGAGVFVAFGPAAAAAGAALPAGLAVAAALAYCNASSSARLAALYPQSGGTYVYGRMRLGPFWGHLAGWSFVVGKSASCAAMALTVGHYAWPEHAHAVAVGAVVALTAVNVAGVERSVRVARLVVAGVLVVLVTFAVLALTSHGADPSRVVDGADGGPFGVLQAAGLLFFAFAGYARIATLGEEVRDPARTLPRAIFVALGIALAVYALVGLASVAVLGVDGLARSTAPVADAARAAGLPVAVVTVTAAVAALGSLLALILGVSRTTLAMARDGHLPRVLAAVDEKRRVPVRAELAVGAVVAIAAATVDLRAAIGFSSFAVLVYYAVANASAWTLDRSVRARIVPGLGLAGCLLVALSLPAGSVAGGIVVLAAGALAYCATRANTPSGTAP</sequence>
<dbReference type="Proteomes" id="UP000070258">
    <property type="component" value="Unassembled WGS sequence"/>
</dbReference>
<evidence type="ECO:0000256" key="3">
    <source>
        <dbReference type="ARBA" id="ARBA00022692"/>
    </source>
</evidence>
<reference evidence="8" key="2">
    <citation type="submission" date="2016-02" db="EMBL/GenBank/DDBJ databases">
        <authorList>
            <person name="Teng J.L."/>
            <person name="Yang Y."/>
            <person name="Huang Y."/>
            <person name="Guo F."/>
            <person name="Wei W."/>
            <person name="Chen J.H."/>
            <person name="Wong S.Y."/>
            <person name="Lau S.K."/>
            <person name="Woo P.C."/>
        </authorList>
    </citation>
    <scope>NUCLEOTIDE SEQUENCE</scope>
    <source>
        <strain evidence="8">JCM 15929</strain>
    </source>
</reference>
<accession>A0A138AXA9</accession>
<evidence type="ECO:0000256" key="1">
    <source>
        <dbReference type="ARBA" id="ARBA00004651"/>
    </source>
</evidence>
<dbReference type="PANTHER" id="PTHR42770:SF7">
    <property type="entry name" value="MEMBRANE PROTEIN"/>
    <property type="match status" value="1"/>
</dbReference>
<feature type="transmembrane region" description="Helical" evidence="6">
    <location>
        <begin position="219"/>
        <end position="242"/>
    </location>
</feature>
<dbReference type="GO" id="GO:0022857">
    <property type="term" value="F:transmembrane transporter activity"/>
    <property type="evidence" value="ECO:0007669"/>
    <property type="project" value="InterPro"/>
</dbReference>
<feature type="transmembrane region" description="Helical" evidence="6">
    <location>
        <begin position="370"/>
        <end position="401"/>
    </location>
</feature>
<feature type="transmembrane region" description="Helical" evidence="6">
    <location>
        <begin position="118"/>
        <end position="136"/>
    </location>
</feature>
<dbReference type="PANTHER" id="PTHR42770">
    <property type="entry name" value="AMINO ACID TRANSPORTER-RELATED"/>
    <property type="match status" value="1"/>
</dbReference>
<feature type="transmembrane region" description="Helical" evidence="6">
    <location>
        <begin position="143"/>
        <end position="162"/>
    </location>
</feature>
<dbReference type="Proteomes" id="UP000070409">
    <property type="component" value="Unassembled WGS sequence"/>
</dbReference>
<dbReference type="InterPro" id="IPR050367">
    <property type="entry name" value="APC_superfamily"/>
</dbReference>
<organism evidence="8 9">
    <name type="scientific">Tsukamurella pseudospumae</name>
    <dbReference type="NCBI Taxonomy" id="239498"/>
    <lineage>
        <taxon>Bacteria</taxon>
        <taxon>Bacillati</taxon>
        <taxon>Actinomycetota</taxon>
        <taxon>Actinomycetes</taxon>
        <taxon>Mycobacteriales</taxon>
        <taxon>Tsukamurellaceae</taxon>
        <taxon>Tsukamurella</taxon>
    </lineage>
</organism>
<evidence type="ECO:0000256" key="5">
    <source>
        <dbReference type="ARBA" id="ARBA00023136"/>
    </source>
</evidence>
<reference evidence="7 10" key="3">
    <citation type="submission" date="2016-02" db="EMBL/GenBank/DDBJ databases">
        <authorList>
            <person name="Teng J.L."/>
            <person name="Tang Y."/>
            <person name="Huang Y."/>
            <person name="Guo F."/>
            <person name="Wei W."/>
            <person name="Chen J.H."/>
            <person name="Wong S.Y."/>
            <person name="Lau S.K."/>
            <person name="Woo P.C."/>
        </authorList>
    </citation>
    <scope>NUCLEOTIDE SEQUENCE [LARGE SCALE GENOMIC DNA]</scope>
    <source>
        <strain evidence="7 10">JCM 13375</strain>
    </source>
</reference>
<comment type="caution">
    <text evidence="8">The sequence shown here is derived from an EMBL/GenBank/DDBJ whole genome shotgun (WGS) entry which is preliminary data.</text>
</comment>
<name>A0A138AXA9_9ACTN</name>
<dbReference type="RefSeq" id="WP_068569759.1">
    <property type="nucleotide sequence ID" value="NZ_LSRE01000001.1"/>
</dbReference>
<keyword evidence="10" id="KW-1185">Reference proteome</keyword>
<feature type="transmembrane region" description="Helical" evidence="6">
    <location>
        <begin position="12"/>
        <end position="32"/>
    </location>
</feature>
<dbReference type="OrthoDB" id="9762947at2"/>